<organism evidence="3 4">
    <name type="scientific">Piscinibacterium candidicorallinum</name>
    <dbReference type="NCBI Taxonomy" id="1793872"/>
    <lineage>
        <taxon>Bacteria</taxon>
        <taxon>Pseudomonadati</taxon>
        <taxon>Pseudomonadota</taxon>
        <taxon>Betaproteobacteria</taxon>
        <taxon>Burkholderiales</taxon>
        <taxon>Piscinibacterium</taxon>
    </lineage>
</organism>
<evidence type="ECO:0000256" key="1">
    <source>
        <dbReference type="SAM" id="MobiDB-lite"/>
    </source>
</evidence>
<proteinExistence type="predicted"/>
<keyword evidence="2" id="KW-0472">Membrane</keyword>
<keyword evidence="2" id="KW-1133">Transmembrane helix</keyword>
<accession>A0ABV7H3I9</accession>
<comment type="caution">
    <text evidence="3">The sequence shown here is derived from an EMBL/GenBank/DDBJ whole genome shotgun (WGS) entry which is preliminary data.</text>
</comment>
<gene>
    <name evidence="3" type="ORF">ACFOEN_04045</name>
</gene>
<evidence type="ECO:0008006" key="5">
    <source>
        <dbReference type="Google" id="ProtNLM"/>
    </source>
</evidence>
<keyword evidence="4" id="KW-1185">Reference proteome</keyword>
<dbReference type="RefSeq" id="WP_377301319.1">
    <property type="nucleotide sequence ID" value="NZ_CP180191.1"/>
</dbReference>
<feature type="region of interest" description="Disordered" evidence="1">
    <location>
        <begin position="74"/>
        <end position="103"/>
    </location>
</feature>
<keyword evidence="2" id="KW-0812">Transmembrane</keyword>
<reference evidence="4" key="1">
    <citation type="journal article" date="2019" name="Int. J. Syst. Evol. Microbiol.">
        <title>The Global Catalogue of Microorganisms (GCM) 10K type strain sequencing project: providing services to taxonomists for standard genome sequencing and annotation.</title>
        <authorList>
            <consortium name="The Broad Institute Genomics Platform"/>
            <consortium name="The Broad Institute Genome Sequencing Center for Infectious Disease"/>
            <person name="Wu L."/>
            <person name="Ma J."/>
        </authorList>
    </citation>
    <scope>NUCLEOTIDE SEQUENCE [LARGE SCALE GENOMIC DNA]</scope>
    <source>
        <strain evidence="4">KCTC 52168</strain>
    </source>
</reference>
<dbReference type="EMBL" id="JBHRTI010000003">
    <property type="protein sequence ID" value="MFC3146810.1"/>
    <property type="molecule type" value="Genomic_DNA"/>
</dbReference>
<protein>
    <recommendedName>
        <fullName evidence="5">Transmembrane protein</fullName>
    </recommendedName>
</protein>
<dbReference type="Proteomes" id="UP001595556">
    <property type="component" value="Unassembled WGS sequence"/>
</dbReference>
<feature type="transmembrane region" description="Helical" evidence="2">
    <location>
        <begin position="23"/>
        <end position="45"/>
    </location>
</feature>
<evidence type="ECO:0000313" key="4">
    <source>
        <dbReference type="Proteomes" id="UP001595556"/>
    </source>
</evidence>
<name>A0ABV7H3I9_9BURK</name>
<evidence type="ECO:0000313" key="3">
    <source>
        <dbReference type="EMBL" id="MFC3146810.1"/>
    </source>
</evidence>
<sequence>MLYIVAIAWMYVVILMSLTETSFVAGAATFIFYGVLPLSVLLYLLGTPMRWRAQRVKAQQELAALRAQQASAEAALDPATASPDGAQDAPVTPAGPKSGQPDQ</sequence>
<evidence type="ECO:0000256" key="2">
    <source>
        <dbReference type="SAM" id="Phobius"/>
    </source>
</evidence>